<dbReference type="RefSeq" id="WP_134466556.1">
    <property type="nucleotide sequence ID" value="NZ_SNVI01000008.1"/>
</dbReference>
<dbReference type="Proteomes" id="UP000297385">
    <property type="component" value="Unassembled WGS sequence"/>
</dbReference>
<protein>
    <recommendedName>
        <fullName evidence="3">DUF3022 domain-containing protein</fullName>
    </recommendedName>
</protein>
<organism evidence="1 2">
    <name type="scientific">Paraburkholderia dipogonis</name>
    <dbReference type="NCBI Taxonomy" id="1211383"/>
    <lineage>
        <taxon>Bacteria</taxon>
        <taxon>Pseudomonadati</taxon>
        <taxon>Pseudomonadota</taxon>
        <taxon>Betaproteobacteria</taxon>
        <taxon>Burkholderiales</taxon>
        <taxon>Burkholderiaceae</taxon>
        <taxon>Paraburkholderia</taxon>
    </lineage>
</organism>
<proteinExistence type="predicted"/>
<name>A0A4Y8MG65_9BURK</name>
<evidence type="ECO:0000313" key="1">
    <source>
        <dbReference type="EMBL" id="TFE36451.1"/>
    </source>
</evidence>
<comment type="caution">
    <text evidence="1">The sequence shown here is derived from an EMBL/GenBank/DDBJ whole genome shotgun (WGS) entry which is preliminary data.</text>
</comment>
<evidence type="ECO:0008006" key="3">
    <source>
        <dbReference type="Google" id="ProtNLM"/>
    </source>
</evidence>
<evidence type="ECO:0000313" key="2">
    <source>
        <dbReference type="Proteomes" id="UP000297385"/>
    </source>
</evidence>
<dbReference type="EMBL" id="SNVI01000008">
    <property type="protein sequence ID" value="TFE36451.1"/>
    <property type="molecule type" value="Genomic_DNA"/>
</dbReference>
<sequence length="130" mass="14707">MRKMDRQQRIEEIELALAGAVESPKSPAVMTYDEGATLYIQLSWVLESHGDTSLDARCVVTLRFSRAQIDFYMEMDTAKRQLIQQRLKATMLERFGELQSPPARQGDCAVEMDVDDSLLDIPDEPDSIAP</sequence>
<gene>
    <name evidence="1" type="ORF">E2553_42630</name>
</gene>
<accession>A0A4Y8MG65</accession>
<reference evidence="1 2" key="1">
    <citation type="submission" date="2019-03" db="EMBL/GenBank/DDBJ databases">
        <title>Complete Genome Sequence of Paraburkholderia dipogonis ICMP 19430T, a Nitrogen-fixing Symbiont of the South African Invasive Legume Dipogon lignosus in New Zealand.</title>
        <authorList>
            <person name="De Meyer S.E."/>
        </authorList>
    </citation>
    <scope>NUCLEOTIDE SEQUENCE [LARGE SCALE GENOMIC DNA]</scope>
    <source>
        <strain evidence="1 2">ICMP 19430</strain>
    </source>
</reference>
<dbReference type="AlphaFoldDB" id="A0A4Y8MG65"/>